<dbReference type="SUPFAM" id="SSF52833">
    <property type="entry name" value="Thioredoxin-like"/>
    <property type="match status" value="1"/>
</dbReference>
<dbReference type="OrthoDB" id="422574at2759"/>
<dbReference type="AlphaFoldDB" id="A0A6A6HIR0"/>
<organism evidence="4 5">
    <name type="scientific">Viridothelium virens</name>
    <name type="common">Speckled blister lichen</name>
    <name type="synonym">Trypethelium virens</name>
    <dbReference type="NCBI Taxonomy" id="1048519"/>
    <lineage>
        <taxon>Eukaryota</taxon>
        <taxon>Fungi</taxon>
        <taxon>Dikarya</taxon>
        <taxon>Ascomycota</taxon>
        <taxon>Pezizomycotina</taxon>
        <taxon>Dothideomycetes</taxon>
        <taxon>Dothideomycetes incertae sedis</taxon>
        <taxon>Trypetheliales</taxon>
        <taxon>Trypetheliaceae</taxon>
        <taxon>Viridothelium</taxon>
    </lineage>
</organism>
<dbReference type="Pfam" id="PF13409">
    <property type="entry name" value="GST_N_2"/>
    <property type="match status" value="1"/>
</dbReference>
<evidence type="ECO:0000313" key="5">
    <source>
        <dbReference type="Proteomes" id="UP000800092"/>
    </source>
</evidence>
<dbReference type="GO" id="GO:0016740">
    <property type="term" value="F:transferase activity"/>
    <property type="evidence" value="ECO:0007669"/>
    <property type="project" value="UniProtKB-KW"/>
</dbReference>
<comment type="similarity">
    <text evidence="1">Belongs to the GST superfamily.</text>
</comment>
<dbReference type="Gene3D" id="1.20.1050.130">
    <property type="match status" value="1"/>
</dbReference>
<reference evidence="4" key="1">
    <citation type="journal article" date="2020" name="Stud. Mycol.">
        <title>101 Dothideomycetes genomes: a test case for predicting lifestyles and emergence of pathogens.</title>
        <authorList>
            <person name="Haridas S."/>
            <person name="Albert R."/>
            <person name="Binder M."/>
            <person name="Bloem J."/>
            <person name="Labutti K."/>
            <person name="Salamov A."/>
            <person name="Andreopoulos B."/>
            <person name="Baker S."/>
            <person name="Barry K."/>
            <person name="Bills G."/>
            <person name="Bluhm B."/>
            <person name="Cannon C."/>
            <person name="Castanera R."/>
            <person name="Culley D."/>
            <person name="Daum C."/>
            <person name="Ezra D."/>
            <person name="Gonzalez J."/>
            <person name="Henrissat B."/>
            <person name="Kuo A."/>
            <person name="Liang C."/>
            <person name="Lipzen A."/>
            <person name="Lutzoni F."/>
            <person name="Magnuson J."/>
            <person name="Mondo S."/>
            <person name="Nolan M."/>
            <person name="Ohm R."/>
            <person name="Pangilinan J."/>
            <person name="Park H.-J."/>
            <person name="Ramirez L."/>
            <person name="Alfaro M."/>
            <person name="Sun H."/>
            <person name="Tritt A."/>
            <person name="Yoshinaga Y."/>
            <person name="Zwiers L.-H."/>
            <person name="Turgeon B."/>
            <person name="Goodwin S."/>
            <person name="Spatafora J."/>
            <person name="Crous P."/>
            <person name="Grigoriev I."/>
        </authorList>
    </citation>
    <scope>NUCLEOTIDE SEQUENCE</scope>
    <source>
        <strain evidence="4">Tuck. ex Michener</strain>
    </source>
</reference>
<evidence type="ECO:0000313" key="4">
    <source>
        <dbReference type="EMBL" id="KAF2237708.1"/>
    </source>
</evidence>
<dbReference type="Proteomes" id="UP000800092">
    <property type="component" value="Unassembled WGS sequence"/>
</dbReference>
<feature type="domain" description="GST C-terminal" evidence="3">
    <location>
        <begin position="91"/>
        <end position="222"/>
    </location>
</feature>
<dbReference type="SFLD" id="SFLDG01151">
    <property type="entry name" value="Main.2:_Nu-like"/>
    <property type="match status" value="1"/>
</dbReference>
<name>A0A6A6HIR0_VIRVR</name>
<feature type="domain" description="GST N-terminal" evidence="2">
    <location>
        <begin position="4"/>
        <end position="85"/>
    </location>
</feature>
<proteinExistence type="inferred from homology"/>
<dbReference type="SFLD" id="SFLDS00019">
    <property type="entry name" value="Glutathione_Transferase_(cytos"/>
    <property type="match status" value="1"/>
</dbReference>
<sequence>MSVQPIEIWSHNSAPNPWKVRIILDELSLPYTVHDVDFPEAKSESYLKICPNGRLPAIRDPNTGLTLWESDAIILYLVDQYDRTGKISYKDGTEKHLSLQWIIFQASGQGPYFGQLAWFAKFHSEKLPSAIDRYVKEIERVTAVLDKAVSYTGWLVGDRCTFVDLSFVNWAMVARRLFKELGKEDELKKFPNHEKWIEKMSSRESVRYSLDSIREARLAQGLSN</sequence>
<dbReference type="InterPro" id="IPR004045">
    <property type="entry name" value="Glutathione_S-Trfase_N"/>
</dbReference>
<dbReference type="PANTHER" id="PTHR44051">
    <property type="entry name" value="GLUTATHIONE S-TRANSFERASE-RELATED"/>
    <property type="match status" value="1"/>
</dbReference>
<dbReference type="InterPro" id="IPR004046">
    <property type="entry name" value="GST_C"/>
</dbReference>
<dbReference type="SFLD" id="SFLDG00358">
    <property type="entry name" value="Main_(cytGST)"/>
    <property type="match status" value="1"/>
</dbReference>
<dbReference type="InterPro" id="IPR036249">
    <property type="entry name" value="Thioredoxin-like_sf"/>
</dbReference>
<dbReference type="PROSITE" id="PS50405">
    <property type="entry name" value="GST_CTER"/>
    <property type="match status" value="1"/>
</dbReference>
<dbReference type="EMBL" id="ML991779">
    <property type="protein sequence ID" value="KAF2237708.1"/>
    <property type="molecule type" value="Genomic_DNA"/>
</dbReference>
<keyword evidence="4" id="KW-0808">Transferase</keyword>
<dbReference type="Pfam" id="PF00043">
    <property type="entry name" value="GST_C"/>
    <property type="match status" value="1"/>
</dbReference>
<dbReference type="InterPro" id="IPR040079">
    <property type="entry name" value="Glutathione_S-Trfase"/>
</dbReference>
<evidence type="ECO:0000256" key="1">
    <source>
        <dbReference type="ARBA" id="ARBA00007409"/>
    </source>
</evidence>
<keyword evidence="5" id="KW-1185">Reference proteome</keyword>
<accession>A0A6A6HIR0</accession>
<dbReference type="PROSITE" id="PS50404">
    <property type="entry name" value="GST_NTER"/>
    <property type="match status" value="1"/>
</dbReference>
<dbReference type="InterPro" id="IPR036282">
    <property type="entry name" value="Glutathione-S-Trfase_C_sf"/>
</dbReference>
<dbReference type="CDD" id="cd03048">
    <property type="entry name" value="GST_N_Ure2p_like"/>
    <property type="match status" value="1"/>
</dbReference>
<dbReference type="InterPro" id="IPR010987">
    <property type="entry name" value="Glutathione-S-Trfase_C-like"/>
</dbReference>
<protein>
    <submittedName>
        <fullName evidence="4">Glutathione S-transferase</fullName>
    </submittedName>
</protein>
<dbReference type="PANTHER" id="PTHR44051:SF3">
    <property type="entry name" value="TRANSCRIPTIONAL REGULATOR URE2"/>
    <property type="match status" value="1"/>
</dbReference>
<dbReference type="SUPFAM" id="SSF47616">
    <property type="entry name" value="GST C-terminal domain-like"/>
    <property type="match status" value="1"/>
</dbReference>
<gene>
    <name evidence="4" type="ORF">EV356DRAFT_557808</name>
</gene>
<evidence type="ECO:0000259" key="3">
    <source>
        <dbReference type="PROSITE" id="PS50405"/>
    </source>
</evidence>
<evidence type="ECO:0000259" key="2">
    <source>
        <dbReference type="PROSITE" id="PS50404"/>
    </source>
</evidence>